<feature type="transmembrane region" description="Helical" evidence="1">
    <location>
        <begin position="69"/>
        <end position="85"/>
    </location>
</feature>
<feature type="transmembrane region" description="Helical" evidence="1">
    <location>
        <begin position="33"/>
        <end position="57"/>
    </location>
</feature>
<sequence length="145" mass="16103">MTIVKTLPWISLVLVLFSYGTLGWALSETQAPLYVWITFILAVSLLVASLTIPWSAISKYSNLFLRSNIRSFAVATFGAFLFFLMLAWFRIFLDTLLIISAGILARIDFQTAGYKQGQAFLITLTFSLAGLALGKVLHLGFSQQL</sequence>
<evidence type="ECO:0000313" key="2">
    <source>
        <dbReference type="EMBL" id="KZL50041.1"/>
    </source>
</evidence>
<keyword evidence="1" id="KW-0812">Transmembrane</keyword>
<keyword evidence="1" id="KW-1133">Transmembrane helix</keyword>
<feature type="transmembrane region" description="Helical" evidence="1">
    <location>
        <begin position="7"/>
        <end position="27"/>
    </location>
</feature>
<feature type="transmembrane region" description="Helical" evidence="1">
    <location>
        <begin position="119"/>
        <end position="141"/>
    </location>
</feature>
<reference evidence="2 3" key="1">
    <citation type="submission" date="2016-04" db="EMBL/GenBank/DDBJ databases">
        <title>Draft Genome Assembly of the Bloom-forming Cyanobacterium Nodularia spumigena Strain CENA596 in Shrimp Production Ponds.</title>
        <authorList>
            <person name="Popin R.V."/>
            <person name="Rigonato J."/>
            <person name="Abreu V.A."/>
            <person name="Andreote A.P."/>
            <person name="Silveira S.B."/>
            <person name="Odebrecht C."/>
            <person name="Fiore M.F."/>
        </authorList>
    </citation>
    <scope>NUCLEOTIDE SEQUENCE [LARGE SCALE GENOMIC DNA]</scope>
    <source>
        <strain evidence="2 3">CENA596</strain>
    </source>
</reference>
<keyword evidence="1" id="KW-0472">Membrane</keyword>
<comment type="caution">
    <text evidence="2">The sequence shown here is derived from an EMBL/GenBank/DDBJ whole genome shotgun (WGS) entry which is preliminary data.</text>
</comment>
<organism evidence="2 3">
    <name type="scientific">Nodularia spumigena CENA596</name>
    <dbReference type="NCBI Taxonomy" id="1819295"/>
    <lineage>
        <taxon>Bacteria</taxon>
        <taxon>Bacillati</taxon>
        <taxon>Cyanobacteriota</taxon>
        <taxon>Cyanophyceae</taxon>
        <taxon>Nostocales</taxon>
        <taxon>Nodulariaceae</taxon>
        <taxon>Nodularia</taxon>
    </lineage>
</organism>
<proteinExistence type="predicted"/>
<gene>
    <name evidence="2" type="ORF">A2T98_09695</name>
</gene>
<accession>A0A166JRE6</accession>
<dbReference type="Proteomes" id="UP000076555">
    <property type="component" value="Unassembled WGS sequence"/>
</dbReference>
<protein>
    <submittedName>
        <fullName evidence="2">Uncharacterized protein</fullName>
    </submittedName>
</protein>
<evidence type="ECO:0000313" key="3">
    <source>
        <dbReference type="Proteomes" id="UP000076555"/>
    </source>
</evidence>
<dbReference type="OrthoDB" id="514406at2"/>
<name>A0A166JRE6_NODSP</name>
<dbReference type="RefSeq" id="WP_063872599.1">
    <property type="nucleotide sequence ID" value="NZ_CAWMRI010000116.1"/>
</dbReference>
<dbReference type="EMBL" id="LWAJ01000116">
    <property type="protein sequence ID" value="KZL50041.1"/>
    <property type="molecule type" value="Genomic_DNA"/>
</dbReference>
<evidence type="ECO:0000256" key="1">
    <source>
        <dbReference type="SAM" id="Phobius"/>
    </source>
</evidence>
<dbReference type="AlphaFoldDB" id="A0A166JRE6"/>